<dbReference type="InParanoid" id="D8QSE8"/>
<evidence type="ECO:0000256" key="1">
    <source>
        <dbReference type="ARBA" id="ARBA00009176"/>
    </source>
</evidence>
<dbReference type="PANTHER" id="PTHR46692">
    <property type="entry name" value="INOSINE-URIDINE PREFERRING NUCLEOSIDE HYDROLASE FAMILY PROTEIN"/>
    <property type="match status" value="1"/>
</dbReference>
<dbReference type="PANTHER" id="PTHR46692:SF1">
    <property type="entry name" value="NUCLEOSIDE HYDROLASE 3-RELATED"/>
    <property type="match status" value="1"/>
</dbReference>
<organism evidence="5">
    <name type="scientific">Selaginella moellendorffii</name>
    <name type="common">Spikemoss</name>
    <dbReference type="NCBI Taxonomy" id="88036"/>
    <lineage>
        <taxon>Eukaryota</taxon>
        <taxon>Viridiplantae</taxon>
        <taxon>Streptophyta</taxon>
        <taxon>Embryophyta</taxon>
        <taxon>Tracheophyta</taxon>
        <taxon>Lycopodiopsida</taxon>
        <taxon>Selaginellales</taxon>
        <taxon>Selaginellaceae</taxon>
        <taxon>Selaginella</taxon>
    </lineage>
</organism>
<comment type="similarity">
    <text evidence="1">Belongs to the IUNH family.</text>
</comment>
<accession>D8QSE8</accession>
<feature type="domain" description="Inosine/uridine-preferring nucleoside hydrolase" evidence="3">
    <location>
        <begin position="536"/>
        <end position="853"/>
    </location>
</feature>
<feature type="domain" description="Inosine/uridine-preferring nucleoside hydrolase" evidence="3">
    <location>
        <begin position="114"/>
        <end position="366"/>
    </location>
</feature>
<dbReference type="KEGG" id="smo:SELMODRAFT_403751"/>
<evidence type="ECO:0000259" key="3">
    <source>
        <dbReference type="Pfam" id="PF01156"/>
    </source>
</evidence>
<dbReference type="FunCoup" id="D8QSE8">
    <property type="interactions" value="403"/>
</dbReference>
<feature type="chain" id="PRO_5003121160" description="Inosine/uridine-preferring nucleoside hydrolase domain-containing protein" evidence="2">
    <location>
        <begin position="24"/>
        <end position="866"/>
    </location>
</feature>
<dbReference type="Gene3D" id="3.90.245.10">
    <property type="entry name" value="Ribonucleoside hydrolase-like"/>
    <property type="match status" value="2"/>
</dbReference>
<dbReference type="Gramene" id="EFJ36933">
    <property type="protein sequence ID" value="EFJ36933"/>
    <property type="gene ID" value="SELMODRAFT_403751"/>
</dbReference>
<dbReference type="eggNOG" id="KOG2938">
    <property type="taxonomic scope" value="Eukaryota"/>
</dbReference>
<gene>
    <name evidence="4" type="ORF">SELMODRAFT_403751</name>
</gene>
<reference evidence="4 5" key="1">
    <citation type="journal article" date="2011" name="Science">
        <title>The Selaginella genome identifies genetic changes associated with the evolution of vascular plants.</title>
        <authorList>
            <person name="Banks J.A."/>
            <person name="Nishiyama T."/>
            <person name="Hasebe M."/>
            <person name="Bowman J.L."/>
            <person name="Gribskov M."/>
            <person name="dePamphilis C."/>
            <person name="Albert V.A."/>
            <person name="Aono N."/>
            <person name="Aoyama T."/>
            <person name="Ambrose B.A."/>
            <person name="Ashton N.W."/>
            <person name="Axtell M.J."/>
            <person name="Barker E."/>
            <person name="Barker M.S."/>
            <person name="Bennetzen J.L."/>
            <person name="Bonawitz N.D."/>
            <person name="Chapple C."/>
            <person name="Cheng C."/>
            <person name="Correa L.G."/>
            <person name="Dacre M."/>
            <person name="DeBarry J."/>
            <person name="Dreyer I."/>
            <person name="Elias M."/>
            <person name="Engstrom E.M."/>
            <person name="Estelle M."/>
            <person name="Feng L."/>
            <person name="Finet C."/>
            <person name="Floyd S.K."/>
            <person name="Frommer W.B."/>
            <person name="Fujita T."/>
            <person name="Gramzow L."/>
            <person name="Gutensohn M."/>
            <person name="Harholt J."/>
            <person name="Hattori M."/>
            <person name="Heyl A."/>
            <person name="Hirai T."/>
            <person name="Hiwatashi Y."/>
            <person name="Ishikawa M."/>
            <person name="Iwata M."/>
            <person name="Karol K.G."/>
            <person name="Koehler B."/>
            <person name="Kolukisaoglu U."/>
            <person name="Kubo M."/>
            <person name="Kurata T."/>
            <person name="Lalonde S."/>
            <person name="Li K."/>
            <person name="Li Y."/>
            <person name="Litt A."/>
            <person name="Lyons E."/>
            <person name="Manning G."/>
            <person name="Maruyama T."/>
            <person name="Michael T.P."/>
            <person name="Mikami K."/>
            <person name="Miyazaki S."/>
            <person name="Morinaga S."/>
            <person name="Murata T."/>
            <person name="Mueller-Roeber B."/>
            <person name="Nelson D.R."/>
            <person name="Obara M."/>
            <person name="Oguri Y."/>
            <person name="Olmstead R.G."/>
            <person name="Onodera N."/>
            <person name="Petersen B.L."/>
            <person name="Pils B."/>
            <person name="Prigge M."/>
            <person name="Rensing S.A."/>
            <person name="Riano-Pachon D.M."/>
            <person name="Roberts A.W."/>
            <person name="Sato Y."/>
            <person name="Scheller H.V."/>
            <person name="Schulz B."/>
            <person name="Schulz C."/>
            <person name="Shakirov E.V."/>
            <person name="Shibagaki N."/>
            <person name="Shinohara N."/>
            <person name="Shippen D.E."/>
            <person name="Soerensen I."/>
            <person name="Sotooka R."/>
            <person name="Sugimoto N."/>
            <person name="Sugita M."/>
            <person name="Sumikawa N."/>
            <person name="Tanurdzic M."/>
            <person name="Theissen G."/>
            <person name="Ulvskov P."/>
            <person name="Wakazuki S."/>
            <person name="Weng J.K."/>
            <person name="Willats W.W."/>
            <person name="Wipf D."/>
            <person name="Wolf P.G."/>
            <person name="Yang L."/>
            <person name="Zimmer A.D."/>
            <person name="Zhu Q."/>
            <person name="Mitros T."/>
            <person name="Hellsten U."/>
            <person name="Loque D."/>
            <person name="Otillar R."/>
            <person name="Salamov A."/>
            <person name="Schmutz J."/>
            <person name="Shapiro H."/>
            <person name="Lindquist E."/>
            <person name="Lucas S."/>
            <person name="Rokhsar D."/>
            <person name="Grigoriev I.V."/>
        </authorList>
    </citation>
    <scope>NUCLEOTIDE SEQUENCE [LARGE SCALE GENOMIC DNA]</scope>
</reference>
<protein>
    <recommendedName>
        <fullName evidence="3">Inosine/uridine-preferring nucleoside hydrolase domain-containing protein</fullName>
    </recommendedName>
</protein>
<dbReference type="EMBL" id="GL377566">
    <property type="protein sequence ID" value="EFJ36933.1"/>
    <property type="molecule type" value="Genomic_DNA"/>
</dbReference>
<dbReference type="InterPro" id="IPR001910">
    <property type="entry name" value="Inosine/uridine_hydrolase_dom"/>
</dbReference>
<evidence type="ECO:0000313" key="4">
    <source>
        <dbReference type="EMBL" id="EFJ36933.1"/>
    </source>
</evidence>
<name>D8QSE8_SELML</name>
<dbReference type="Pfam" id="PF01156">
    <property type="entry name" value="IU_nuc_hydro"/>
    <property type="match status" value="2"/>
</dbReference>
<feature type="signal peptide" evidence="2">
    <location>
        <begin position="1"/>
        <end position="23"/>
    </location>
</feature>
<dbReference type="InterPro" id="IPR036452">
    <property type="entry name" value="Ribo_hydro-like"/>
</dbReference>
<sequence>MVQTVHLLLAVLLLLFPLPPVLAHDQSRGKDAAAAVPKNLVLDTDLDVEDVLAILYILKQNRSLINLKASLSAHGFLSSCLAYHIDIILATCNAFDKEGGSFAALQAITLDSNAWVNPGFGVNMVYDLLFTMGRDDIPIGVGGEGGITQDGTIQPNVGGYVPIIDQMLYTCGSCRYRQAIPPGRGAGSLDVDTHYGLRSQFLPQGERHYIPGNQRSSQEVLLEALSTGSNTVLLTGSHTNFALLLMTHPEVKKNIQHVYIMGGGESGNLFTGTESNPRAEFNIFADPFASYQVFHSGLAITLVPLEATDTVPVTQELITALERSMNSLEANYTYHMLSMLKHIWPDAFSQYFYLWDSFTSAIAISGMLNGHDASKNEFGTIDPALVTIVTSNEPYGVRDGSNPLFETKRWRKFGLEKGGVHSGHVQTGLRDPFCYVPRGEGICKDGRTVITKNCKSGGGVLVQVVGRAKLSYENDERTHTSKVLDKEFYSSFINALNSPHQSARFTFQRQTPSIRENQYRVNSSGPKRLGKGKALLFDMDMSPGDILTLVYLLKAITVSGNGFANAASIDTVYDVLDMMGRDDVSVGLGALFARGQAYSNATGDCKYRRAVPQGTSGLLDSDTLYGLARSLPRSPRRYSGRSQLQTSTEVITDALRGLGGSAKLTVVAGGPVTNLAEFLTATRNQALKDLIEEVYVLGGSISRPGNVFTVEENSKAEFNMFLDPLAAEIVLCSGLRVTLLPLDVTEKVSPEKAFLNHLRSRHRHRTPESCLVHKLLRTVHELKTKNPAYVHAANPLGEVMAAAVAVNSTALGVVSKEVAITVEATGDVSRDGWTRVDEHGCTVRIVEKINRTALDFQVASALTAPA</sequence>
<evidence type="ECO:0000313" key="5">
    <source>
        <dbReference type="Proteomes" id="UP000001514"/>
    </source>
</evidence>
<keyword evidence="2" id="KW-0732">Signal</keyword>
<dbReference type="GO" id="GO:0016799">
    <property type="term" value="F:hydrolase activity, hydrolyzing N-glycosyl compounds"/>
    <property type="evidence" value="ECO:0007669"/>
    <property type="project" value="InterPro"/>
</dbReference>
<keyword evidence="5" id="KW-1185">Reference proteome</keyword>
<dbReference type="HOGENOM" id="CLU_018945_1_0_1"/>
<evidence type="ECO:0000256" key="2">
    <source>
        <dbReference type="SAM" id="SignalP"/>
    </source>
</evidence>
<dbReference type="Proteomes" id="UP000001514">
    <property type="component" value="Unassembled WGS sequence"/>
</dbReference>
<dbReference type="AlphaFoldDB" id="D8QSE8"/>
<dbReference type="OMA" id="EMEFINI"/>
<proteinExistence type="inferred from homology"/>
<dbReference type="SUPFAM" id="SSF53590">
    <property type="entry name" value="Nucleoside hydrolase"/>
    <property type="match status" value="2"/>
</dbReference>
<dbReference type="STRING" id="88036.D8QSE8"/>